<reference evidence="1" key="1">
    <citation type="submission" date="2022-01" db="EMBL/GenBank/DDBJ databases">
        <authorList>
            <person name="King R."/>
        </authorList>
    </citation>
    <scope>NUCLEOTIDE SEQUENCE</scope>
</reference>
<dbReference type="EMBL" id="OV725082">
    <property type="protein sequence ID" value="CAH1404537.1"/>
    <property type="molecule type" value="Genomic_DNA"/>
</dbReference>
<dbReference type="AlphaFoldDB" id="A0A9P0HMX4"/>
<gene>
    <name evidence="1" type="ORF">NEZAVI_LOCUS12932</name>
</gene>
<protein>
    <submittedName>
        <fullName evidence="1">Uncharacterized protein</fullName>
    </submittedName>
</protein>
<dbReference type="Proteomes" id="UP001152798">
    <property type="component" value="Chromosome 6"/>
</dbReference>
<dbReference type="InterPro" id="IPR011989">
    <property type="entry name" value="ARM-like"/>
</dbReference>
<evidence type="ECO:0000313" key="2">
    <source>
        <dbReference type="Proteomes" id="UP001152798"/>
    </source>
</evidence>
<dbReference type="Gene3D" id="1.25.10.10">
    <property type="entry name" value="Leucine-rich Repeat Variant"/>
    <property type="match status" value="1"/>
</dbReference>
<name>A0A9P0HMX4_NEZVI</name>
<keyword evidence="2" id="KW-1185">Reference proteome</keyword>
<accession>A0A9P0HMX4</accession>
<sequence>MTYPSTEFDPGLLADKVMAMAPTEPKRRVRQAILEALAVLAQYIPRQRLILSPEKLAAPGGADFSEALAARLSRRLLPVVSAQGLVLYALHIPPMTVVSRCLNN</sequence>
<proteinExistence type="predicted"/>
<organism evidence="1 2">
    <name type="scientific">Nezara viridula</name>
    <name type="common">Southern green stink bug</name>
    <name type="synonym">Cimex viridulus</name>
    <dbReference type="NCBI Taxonomy" id="85310"/>
    <lineage>
        <taxon>Eukaryota</taxon>
        <taxon>Metazoa</taxon>
        <taxon>Ecdysozoa</taxon>
        <taxon>Arthropoda</taxon>
        <taxon>Hexapoda</taxon>
        <taxon>Insecta</taxon>
        <taxon>Pterygota</taxon>
        <taxon>Neoptera</taxon>
        <taxon>Paraneoptera</taxon>
        <taxon>Hemiptera</taxon>
        <taxon>Heteroptera</taxon>
        <taxon>Panheteroptera</taxon>
        <taxon>Pentatomomorpha</taxon>
        <taxon>Pentatomoidea</taxon>
        <taxon>Pentatomidae</taxon>
        <taxon>Pentatominae</taxon>
        <taxon>Nezara</taxon>
    </lineage>
</organism>
<evidence type="ECO:0000313" key="1">
    <source>
        <dbReference type="EMBL" id="CAH1404537.1"/>
    </source>
</evidence>
<dbReference type="OrthoDB" id="63891at2759"/>